<dbReference type="GO" id="GO:0000030">
    <property type="term" value="F:mannosyltransferase activity"/>
    <property type="evidence" value="ECO:0007669"/>
    <property type="project" value="TreeGrafter"/>
</dbReference>
<dbReference type="Pfam" id="PF04488">
    <property type="entry name" value="Gly_transf_sug"/>
    <property type="match status" value="1"/>
</dbReference>
<protein>
    <recommendedName>
        <fullName evidence="4">Mannosyltransferase OCH1</fullName>
    </recommendedName>
</protein>
<evidence type="ECO:0000313" key="2">
    <source>
        <dbReference type="EMBL" id="EPX75539.1"/>
    </source>
</evidence>
<evidence type="ECO:0000256" key="1">
    <source>
        <dbReference type="ARBA" id="ARBA00022679"/>
    </source>
</evidence>
<dbReference type="Proteomes" id="UP000015347">
    <property type="component" value="Unassembled WGS sequence"/>
</dbReference>
<dbReference type="STRING" id="1123237.Salmuc_03173"/>
<proteinExistence type="predicted"/>
<name>S9RNI8_9RHOB</name>
<dbReference type="AlphaFoldDB" id="S9RNI8"/>
<dbReference type="HOGENOM" id="CLU_735468_0_0_5"/>
<keyword evidence="3" id="KW-1185">Reference proteome</keyword>
<dbReference type="eggNOG" id="COG3774">
    <property type="taxonomic scope" value="Bacteria"/>
</dbReference>
<accession>S9RNI8</accession>
<organism evidence="2 3">
    <name type="scientific">Salipiger mucosus DSM 16094</name>
    <dbReference type="NCBI Taxonomy" id="1123237"/>
    <lineage>
        <taxon>Bacteria</taxon>
        <taxon>Pseudomonadati</taxon>
        <taxon>Pseudomonadota</taxon>
        <taxon>Alphaproteobacteria</taxon>
        <taxon>Rhodobacterales</taxon>
        <taxon>Roseobacteraceae</taxon>
        <taxon>Salipiger</taxon>
    </lineage>
</organism>
<dbReference type="SUPFAM" id="SSF53448">
    <property type="entry name" value="Nucleotide-diphospho-sugar transferases"/>
    <property type="match status" value="1"/>
</dbReference>
<sequence length="376" mass="41081">MLDALEARFPGTDLAQQRLRLLIDEGRPDEALALAEAGGLMARNVTSRDETLRLHLCQGRLAEAERVAGEIVRALGVGNHHAAQFSVTLSGAMLNELRIFHRVAGQGEGRSLVRDIYEPARQVIDAWEARLSPPPGAFAPGAPAAIPRRIVQYWNAEDPPPEVGKVMEGWRRAAGFDYRCHNRASALRFLAQTYDDRHARAFRLANNAAEECDFLRLCLLLAEGGIYSDADDMLAGDPGALLAGAGGMLVAREPFRAIANNVICARPGHPVLKIAVDMAREALLSRANDGTWSKTGPGLFTRAIAAYLVDCETKGTEPDLRIMPQYRLNRFVTPHVRLSYKTTSKYWNARSRDAATPTVRALARLAAGERGELAVA</sequence>
<evidence type="ECO:0000313" key="3">
    <source>
        <dbReference type="Proteomes" id="UP000015347"/>
    </source>
</evidence>
<dbReference type="GO" id="GO:0016020">
    <property type="term" value="C:membrane"/>
    <property type="evidence" value="ECO:0007669"/>
    <property type="project" value="GOC"/>
</dbReference>
<dbReference type="OrthoDB" id="146908at2"/>
<reference evidence="3" key="1">
    <citation type="journal article" date="2014" name="Stand. Genomic Sci.">
        <title>Genome sequence of the exopolysaccharide-producing Salipiger mucosus type strain (DSM 16094(T)), a moderately halophilic member of the Roseobacter clade.</title>
        <authorList>
            <person name="Riedel T."/>
            <person name="Spring S."/>
            <person name="Fiebig A."/>
            <person name="Petersen J."/>
            <person name="Kyrpides N.C."/>
            <person name="Goker M."/>
            <person name="Klenk H.P."/>
        </authorList>
    </citation>
    <scope>NUCLEOTIDE SEQUENCE [LARGE SCALE GENOMIC DNA]</scope>
    <source>
        <strain evidence="3">DSM 16094</strain>
    </source>
</reference>
<comment type="caution">
    <text evidence="2">The sequence shown here is derived from an EMBL/GenBank/DDBJ whole genome shotgun (WGS) entry which is preliminary data.</text>
</comment>
<dbReference type="PANTHER" id="PTHR32385:SF15">
    <property type="entry name" value="INOSITOL PHOSPHOCERAMIDE MANNOSYLTRANSFERASE 1"/>
    <property type="match status" value="1"/>
</dbReference>
<dbReference type="EMBL" id="APVH01000075">
    <property type="protein sequence ID" value="EPX75539.1"/>
    <property type="molecule type" value="Genomic_DNA"/>
</dbReference>
<dbReference type="PANTHER" id="PTHR32385">
    <property type="entry name" value="MANNOSYL PHOSPHORYLINOSITOL CERAMIDE SYNTHASE"/>
    <property type="match status" value="1"/>
</dbReference>
<dbReference type="GO" id="GO:0051999">
    <property type="term" value="P:mannosyl-inositol phosphorylceramide biosynthetic process"/>
    <property type="evidence" value="ECO:0007669"/>
    <property type="project" value="TreeGrafter"/>
</dbReference>
<dbReference type="InterPro" id="IPR029044">
    <property type="entry name" value="Nucleotide-diphossugar_trans"/>
</dbReference>
<dbReference type="Gene3D" id="3.90.550.20">
    <property type="match status" value="1"/>
</dbReference>
<evidence type="ECO:0008006" key="4">
    <source>
        <dbReference type="Google" id="ProtNLM"/>
    </source>
</evidence>
<gene>
    <name evidence="2" type="ORF">Salmuc_03173</name>
</gene>
<dbReference type="InterPro" id="IPR007577">
    <property type="entry name" value="GlycoTrfase_DXD_sugar-bd_CS"/>
</dbReference>
<keyword evidence="1" id="KW-0808">Transferase</keyword>
<dbReference type="InterPro" id="IPR051706">
    <property type="entry name" value="Glycosyltransferase_domain"/>
</dbReference>